<protein>
    <submittedName>
        <fullName evidence="1">Uncharacterized protein</fullName>
    </submittedName>
</protein>
<name>A0A1R3JQG6_COCAP</name>
<comment type="caution">
    <text evidence="1">The sequence shown here is derived from an EMBL/GenBank/DDBJ whole genome shotgun (WGS) entry which is preliminary data.</text>
</comment>
<evidence type="ECO:0000313" key="1">
    <source>
        <dbReference type="EMBL" id="OMO97142.1"/>
    </source>
</evidence>
<proteinExistence type="predicted"/>
<reference evidence="1 2" key="1">
    <citation type="submission" date="2013-09" db="EMBL/GenBank/DDBJ databases">
        <title>Corchorus capsularis genome sequencing.</title>
        <authorList>
            <person name="Alam M."/>
            <person name="Haque M.S."/>
            <person name="Islam M.S."/>
            <person name="Emdad E.M."/>
            <person name="Islam M.M."/>
            <person name="Ahmed B."/>
            <person name="Halim A."/>
            <person name="Hossen Q.M.M."/>
            <person name="Hossain M.Z."/>
            <person name="Ahmed R."/>
            <person name="Khan M.M."/>
            <person name="Islam R."/>
            <person name="Rashid M.M."/>
            <person name="Khan S.A."/>
            <person name="Rahman M.S."/>
            <person name="Alam M."/>
        </authorList>
    </citation>
    <scope>NUCLEOTIDE SEQUENCE [LARGE SCALE GENOMIC DNA]</scope>
    <source>
        <strain evidence="2">cv. CVL-1</strain>
        <tissue evidence="1">Whole seedling</tissue>
    </source>
</reference>
<dbReference type="Gramene" id="OMO97142">
    <property type="protein sequence ID" value="OMO97142"/>
    <property type="gene ID" value="CCACVL1_04637"/>
</dbReference>
<gene>
    <name evidence="1" type="ORF">CCACVL1_04637</name>
</gene>
<evidence type="ECO:0000313" key="2">
    <source>
        <dbReference type="Proteomes" id="UP000188268"/>
    </source>
</evidence>
<accession>A0A1R3JQG6</accession>
<dbReference type="EMBL" id="AWWV01007252">
    <property type="protein sequence ID" value="OMO97142.1"/>
    <property type="molecule type" value="Genomic_DNA"/>
</dbReference>
<sequence>MEEERDQARASLEEEREKNRILTAEGIRASARAEHLRKSRARVKKRELRLESDVIRRKKEIAALTKEVQEAQNHIVGCKISNMVNSWEEYDDTLNDVLAEIGEGVGIARELKKQVEEVIGAVFPTSPCGQKLAECMHNVLHNVHILILAFNVGGSP</sequence>
<dbReference type="Proteomes" id="UP000188268">
    <property type="component" value="Unassembled WGS sequence"/>
</dbReference>
<keyword evidence="2" id="KW-1185">Reference proteome</keyword>
<organism evidence="1 2">
    <name type="scientific">Corchorus capsularis</name>
    <name type="common">Jute</name>
    <dbReference type="NCBI Taxonomy" id="210143"/>
    <lineage>
        <taxon>Eukaryota</taxon>
        <taxon>Viridiplantae</taxon>
        <taxon>Streptophyta</taxon>
        <taxon>Embryophyta</taxon>
        <taxon>Tracheophyta</taxon>
        <taxon>Spermatophyta</taxon>
        <taxon>Magnoliopsida</taxon>
        <taxon>eudicotyledons</taxon>
        <taxon>Gunneridae</taxon>
        <taxon>Pentapetalae</taxon>
        <taxon>rosids</taxon>
        <taxon>malvids</taxon>
        <taxon>Malvales</taxon>
        <taxon>Malvaceae</taxon>
        <taxon>Grewioideae</taxon>
        <taxon>Apeibeae</taxon>
        <taxon>Corchorus</taxon>
    </lineage>
</organism>
<dbReference type="AlphaFoldDB" id="A0A1R3JQG6"/>